<evidence type="ECO:0000313" key="2">
    <source>
        <dbReference type="EMBL" id="TQL40462.1"/>
    </source>
</evidence>
<protein>
    <recommendedName>
        <fullName evidence="5">N-acetyltransferase domain-containing protein</fullName>
    </recommendedName>
</protein>
<gene>
    <name evidence="3" type="ORF">FB562_2607</name>
    <name evidence="2" type="ORF">FB562_2671</name>
</gene>
<accession>A0A542Y1Q9</accession>
<dbReference type="EMBL" id="VFOM01000005">
    <property type="protein sequence ID" value="TQL40462.1"/>
    <property type="molecule type" value="Genomic_DNA"/>
</dbReference>
<evidence type="ECO:0000313" key="4">
    <source>
        <dbReference type="Proteomes" id="UP000317998"/>
    </source>
</evidence>
<dbReference type="RefSeq" id="WP_221625425.1">
    <property type="nucleotide sequence ID" value="NZ_VFOM01000004.1"/>
</dbReference>
<reference evidence="3 4" key="1">
    <citation type="submission" date="2019-06" db="EMBL/GenBank/DDBJ databases">
        <title>Sequencing the genomes of 1000 actinobacteria strains.</title>
        <authorList>
            <person name="Klenk H.-P."/>
        </authorList>
    </citation>
    <scope>NUCLEOTIDE SEQUENCE [LARGE SCALE GENOMIC DNA]</scope>
    <source>
        <strain evidence="3 4">DSM 26477</strain>
    </source>
</reference>
<evidence type="ECO:0000256" key="1">
    <source>
        <dbReference type="SAM" id="Phobius"/>
    </source>
</evidence>
<dbReference type="Proteomes" id="UP000317998">
    <property type="component" value="Unassembled WGS sequence"/>
</dbReference>
<keyword evidence="1" id="KW-0472">Membrane</keyword>
<proteinExistence type="predicted"/>
<sequence length="293" mass="32159">MTRGEIEVRPIARGDAEAVARFLSAELNPRVPLSAWAALLDPPWQAEAPNSGFQLVAGTDAQGGAEIVGVYIAVYSEREVEGVRRRFCNLAAFCVREEHRAQSFRLLRAILGQKGFEFTDLSPSGNVVELNRRLGFVPLDTTTRLLVNLPSLPRRGLEVTDDAATIERTLTGADARLFRDHRDAPAARHLLAVDGEEYAYLVYRRDRRKGLPLFASPLYLGGSAALLATAWPQIASRLLLGGAVATLAEHRVLGRVPALGVTLKAPRAKMFRSAEVTAQGIDYLYSELTLLEW</sequence>
<name>A0A542Y1Q9_9MICO</name>
<dbReference type="InterPro" id="IPR016181">
    <property type="entry name" value="Acyl_CoA_acyltransferase"/>
</dbReference>
<keyword evidence="1" id="KW-0812">Transmembrane</keyword>
<evidence type="ECO:0000313" key="3">
    <source>
        <dbReference type="EMBL" id="TQL42017.1"/>
    </source>
</evidence>
<evidence type="ECO:0008006" key="5">
    <source>
        <dbReference type="Google" id="ProtNLM"/>
    </source>
</evidence>
<dbReference type="AlphaFoldDB" id="A0A542Y1Q9"/>
<feature type="transmembrane region" description="Helical" evidence="1">
    <location>
        <begin position="211"/>
        <end position="231"/>
    </location>
</feature>
<dbReference type="SUPFAM" id="SSF55729">
    <property type="entry name" value="Acyl-CoA N-acyltransferases (Nat)"/>
    <property type="match status" value="1"/>
</dbReference>
<dbReference type="EMBL" id="VFOM01000004">
    <property type="protein sequence ID" value="TQL42017.1"/>
    <property type="molecule type" value="Genomic_DNA"/>
</dbReference>
<keyword evidence="4" id="KW-1185">Reference proteome</keyword>
<keyword evidence="1" id="KW-1133">Transmembrane helix</keyword>
<comment type="caution">
    <text evidence="3">The sequence shown here is derived from an EMBL/GenBank/DDBJ whole genome shotgun (WGS) entry which is preliminary data.</text>
</comment>
<organism evidence="3 4">
    <name type="scientific">Homoserinimonas aerilata</name>
    <dbReference type="NCBI Taxonomy" id="1162970"/>
    <lineage>
        <taxon>Bacteria</taxon>
        <taxon>Bacillati</taxon>
        <taxon>Actinomycetota</taxon>
        <taxon>Actinomycetes</taxon>
        <taxon>Micrococcales</taxon>
        <taxon>Microbacteriaceae</taxon>
        <taxon>Homoserinimonas</taxon>
    </lineage>
</organism>